<feature type="domain" description="DUF1653" evidence="1">
    <location>
        <begin position="7"/>
        <end position="67"/>
    </location>
</feature>
<accession>A0ABW2R067</accession>
<comment type="caution">
    <text evidence="2">The sequence shown here is derived from an EMBL/GenBank/DDBJ whole genome shotgun (WGS) entry which is preliminary data.</text>
</comment>
<evidence type="ECO:0000259" key="1">
    <source>
        <dbReference type="Pfam" id="PF07866"/>
    </source>
</evidence>
<protein>
    <submittedName>
        <fullName evidence="2">DUF1653 domain-containing protein</fullName>
    </submittedName>
</protein>
<evidence type="ECO:0000313" key="3">
    <source>
        <dbReference type="Proteomes" id="UP001596473"/>
    </source>
</evidence>
<dbReference type="Proteomes" id="UP001596473">
    <property type="component" value="Unassembled WGS sequence"/>
</dbReference>
<dbReference type="EMBL" id="JBHTBQ010000011">
    <property type="protein sequence ID" value="MFC7419497.1"/>
    <property type="molecule type" value="Genomic_DNA"/>
</dbReference>
<gene>
    <name evidence="2" type="ORF">ACFQNF_06355</name>
</gene>
<dbReference type="Pfam" id="PF07866">
    <property type="entry name" value="DUF1653"/>
    <property type="match status" value="1"/>
</dbReference>
<name>A0ABW2R067_9NEIS</name>
<proteinExistence type="predicted"/>
<dbReference type="InterPro" id="IPR037135">
    <property type="entry name" value="DUF1653-like_dom_sf"/>
</dbReference>
<keyword evidence="3" id="KW-1185">Reference proteome</keyword>
<dbReference type="InterPro" id="IPR023387">
    <property type="entry name" value="DUF1653-like_dom"/>
</dbReference>
<evidence type="ECO:0000313" key="2">
    <source>
        <dbReference type="EMBL" id="MFC7419497.1"/>
    </source>
</evidence>
<sequence length="71" mass="8452">MSIVENGIYQHYKGPLYQVMGVAKHSETEEEMVVYRCLYGAFDLWVRPLAMFTEEVTYNGETMPRFRWHSK</sequence>
<dbReference type="RefSeq" id="WP_380187011.1">
    <property type="nucleotide sequence ID" value="NZ_JBHTBQ010000011.1"/>
</dbReference>
<reference evidence="3" key="1">
    <citation type="journal article" date="2019" name="Int. J. Syst. Evol. Microbiol.">
        <title>The Global Catalogue of Microorganisms (GCM) 10K type strain sequencing project: providing services to taxonomists for standard genome sequencing and annotation.</title>
        <authorList>
            <consortium name="The Broad Institute Genomics Platform"/>
            <consortium name="The Broad Institute Genome Sequencing Center for Infectious Disease"/>
            <person name="Wu L."/>
            <person name="Ma J."/>
        </authorList>
    </citation>
    <scope>NUCLEOTIDE SEQUENCE [LARGE SCALE GENOMIC DNA]</scope>
    <source>
        <strain evidence="3">CCUG 62945</strain>
    </source>
</reference>
<dbReference type="Gene3D" id="2.30.30.320">
    <property type="entry name" value="DUF1653-like domain"/>
    <property type="match status" value="1"/>
</dbReference>
<organism evidence="2 3">
    <name type="scientific">Iodobacter arcticus</name>
    <dbReference type="NCBI Taxonomy" id="590593"/>
    <lineage>
        <taxon>Bacteria</taxon>
        <taxon>Pseudomonadati</taxon>
        <taxon>Pseudomonadota</taxon>
        <taxon>Betaproteobacteria</taxon>
        <taxon>Neisseriales</taxon>
        <taxon>Chitinibacteraceae</taxon>
        <taxon>Iodobacter</taxon>
    </lineage>
</organism>